<accession>A0A914DSU9</accession>
<dbReference type="Proteomes" id="UP000887540">
    <property type="component" value="Unplaced"/>
</dbReference>
<organism evidence="2 3">
    <name type="scientific">Acrobeloides nanus</name>
    <dbReference type="NCBI Taxonomy" id="290746"/>
    <lineage>
        <taxon>Eukaryota</taxon>
        <taxon>Metazoa</taxon>
        <taxon>Ecdysozoa</taxon>
        <taxon>Nematoda</taxon>
        <taxon>Chromadorea</taxon>
        <taxon>Rhabditida</taxon>
        <taxon>Tylenchina</taxon>
        <taxon>Cephalobomorpha</taxon>
        <taxon>Cephaloboidea</taxon>
        <taxon>Cephalobidae</taxon>
        <taxon>Acrobeloides</taxon>
    </lineage>
</organism>
<keyword evidence="2" id="KW-1185">Reference proteome</keyword>
<dbReference type="GO" id="GO:0044774">
    <property type="term" value="P:mitotic DNA integrity checkpoint signaling"/>
    <property type="evidence" value="ECO:0007669"/>
    <property type="project" value="TreeGrafter"/>
</dbReference>
<evidence type="ECO:0000313" key="3">
    <source>
        <dbReference type="WBParaSite" id="ACRNAN_scaffold362.g32305.t1"/>
    </source>
</evidence>
<dbReference type="GO" id="GO:0042800">
    <property type="term" value="F:histone H3K4 methyltransferase activity"/>
    <property type="evidence" value="ECO:0007669"/>
    <property type="project" value="TreeGrafter"/>
</dbReference>
<dbReference type="GO" id="GO:0000729">
    <property type="term" value="P:DNA double-strand break processing"/>
    <property type="evidence" value="ECO:0007669"/>
    <property type="project" value="TreeGrafter"/>
</dbReference>
<dbReference type="Gene3D" id="1.10.10.1450">
    <property type="match status" value="1"/>
</dbReference>
<evidence type="ECO:0000259" key="1">
    <source>
        <dbReference type="Pfam" id="PF17906"/>
    </source>
</evidence>
<dbReference type="PANTHER" id="PTHR46060">
    <property type="entry name" value="MARINER MOS1 TRANSPOSASE-LIKE PROTEIN"/>
    <property type="match status" value="1"/>
</dbReference>
<dbReference type="GO" id="GO:0005634">
    <property type="term" value="C:nucleus"/>
    <property type="evidence" value="ECO:0007669"/>
    <property type="project" value="TreeGrafter"/>
</dbReference>
<dbReference type="GO" id="GO:0044547">
    <property type="term" value="F:DNA topoisomerase binding"/>
    <property type="evidence" value="ECO:0007669"/>
    <property type="project" value="TreeGrafter"/>
</dbReference>
<dbReference type="InterPro" id="IPR041426">
    <property type="entry name" value="Mos1_HTH"/>
</dbReference>
<dbReference type="InterPro" id="IPR052709">
    <property type="entry name" value="Transposase-MT_Hybrid"/>
</dbReference>
<protein>
    <submittedName>
        <fullName evidence="3">Mos1 transposase HTH domain-containing protein</fullName>
    </submittedName>
</protein>
<dbReference type="GO" id="GO:0031297">
    <property type="term" value="P:replication fork processing"/>
    <property type="evidence" value="ECO:0007669"/>
    <property type="project" value="TreeGrafter"/>
</dbReference>
<dbReference type="GO" id="GO:0000014">
    <property type="term" value="F:single-stranded DNA endodeoxyribonuclease activity"/>
    <property type="evidence" value="ECO:0007669"/>
    <property type="project" value="TreeGrafter"/>
</dbReference>
<dbReference type="GO" id="GO:0046975">
    <property type="term" value="F:histone H3K36 methyltransferase activity"/>
    <property type="evidence" value="ECO:0007669"/>
    <property type="project" value="TreeGrafter"/>
</dbReference>
<dbReference type="Pfam" id="PF17906">
    <property type="entry name" value="HTH_48"/>
    <property type="match status" value="1"/>
</dbReference>
<evidence type="ECO:0000313" key="2">
    <source>
        <dbReference type="Proteomes" id="UP000887540"/>
    </source>
</evidence>
<dbReference type="GO" id="GO:0015074">
    <property type="term" value="P:DNA integration"/>
    <property type="evidence" value="ECO:0007669"/>
    <property type="project" value="TreeGrafter"/>
</dbReference>
<dbReference type="InterPro" id="IPR036397">
    <property type="entry name" value="RNaseH_sf"/>
</dbReference>
<dbReference type="GO" id="GO:0003697">
    <property type="term" value="F:single-stranded DNA binding"/>
    <property type="evidence" value="ECO:0007669"/>
    <property type="project" value="TreeGrafter"/>
</dbReference>
<dbReference type="GO" id="GO:0003690">
    <property type="term" value="F:double-stranded DNA binding"/>
    <property type="evidence" value="ECO:0007669"/>
    <property type="project" value="TreeGrafter"/>
</dbReference>
<dbReference type="WBParaSite" id="ACRNAN_scaffold362.g32305.t1">
    <property type="protein sequence ID" value="ACRNAN_scaffold362.g32305.t1"/>
    <property type="gene ID" value="ACRNAN_scaffold362.g32305"/>
</dbReference>
<dbReference type="AlphaFoldDB" id="A0A914DSU9"/>
<dbReference type="Gene3D" id="3.30.420.10">
    <property type="entry name" value="Ribonuclease H-like superfamily/Ribonuclease H"/>
    <property type="match status" value="1"/>
</dbReference>
<sequence>MEKNLGDIRKLLKYEFELGHNAKKAVTNINRAKGAGTVAYSTAKRLFSKFRSGNVETDDKKRSGRPREVDRDAVINTMEDHPSMTTRMKQAKGGSKVKKFTTIEEMREPLTEFFASKNRDWYLGGIHQLEEQLQKVIEFDGEYF</sequence>
<name>A0A914DSU9_9BILA</name>
<dbReference type="GO" id="GO:0000793">
    <property type="term" value="C:condensed chromosome"/>
    <property type="evidence" value="ECO:0007669"/>
    <property type="project" value="TreeGrafter"/>
</dbReference>
<dbReference type="GO" id="GO:0035861">
    <property type="term" value="C:site of double-strand break"/>
    <property type="evidence" value="ECO:0007669"/>
    <property type="project" value="TreeGrafter"/>
</dbReference>
<proteinExistence type="predicted"/>
<feature type="domain" description="Mos1 transposase HTH" evidence="1">
    <location>
        <begin position="8"/>
        <end position="54"/>
    </location>
</feature>
<dbReference type="PANTHER" id="PTHR46060:SF2">
    <property type="entry name" value="HISTONE-LYSINE N-METHYLTRANSFERASE SETMAR"/>
    <property type="match status" value="1"/>
</dbReference>
<dbReference type="GO" id="GO:0006303">
    <property type="term" value="P:double-strand break repair via nonhomologous end joining"/>
    <property type="evidence" value="ECO:0007669"/>
    <property type="project" value="TreeGrafter"/>
</dbReference>
<reference evidence="3" key="1">
    <citation type="submission" date="2022-11" db="UniProtKB">
        <authorList>
            <consortium name="WormBaseParasite"/>
        </authorList>
    </citation>
    <scope>IDENTIFICATION</scope>
</reference>